<dbReference type="EMBL" id="SOCP01000005">
    <property type="protein sequence ID" value="TDV52299.1"/>
    <property type="molecule type" value="Genomic_DNA"/>
</dbReference>
<protein>
    <submittedName>
        <fullName evidence="2">PhnB protein</fullName>
    </submittedName>
</protein>
<dbReference type="PANTHER" id="PTHR34109">
    <property type="entry name" value="BNAUNNG04460D PROTEIN-RELATED"/>
    <property type="match status" value="1"/>
</dbReference>
<sequence length="155" mass="16476">MTDSPAPKGSPQLTTFFTANDAAAAIDFYVDVFGAELVARFDGPDGRVAHAEMRLGDSPFQLGEASPDLAIVGPPEEGNNFTLTFWTSDPDAVFARAVAAGATAVSEVDDVFSGDRMGVIRDPAGIRWCLSRHDRDVSPQEIADAAAKWMAEQDA</sequence>
<dbReference type="PANTHER" id="PTHR34109:SF1">
    <property type="entry name" value="VOC DOMAIN-CONTAINING PROTEIN"/>
    <property type="match status" value="1"/>
</dbReference>
<dbReference type="Proteomes" id="UP000294927">
    <property type="component" value="Unassembled WGS sequence"/>
</dbReference>
<keyword evidence="3" id="KW-1185">Reference proteome</keyword>
<dbReference type="Pfam" id="PF00903">
    <property type="entry name" value="Glyoxalase"/>
    <property type="match status" value="1"/>
</dbReference>
<gene>
    <name evidence="2" type="ORF">CLV71_105431</name>
</gene>
<accession>A0A4R7VSG0</accession>
<dbReference type="RefSeq" id="WP_166664124.1">
    <property type="nucleotide sequence ID" value="NZ_SOCP01000005.1"/>
</dbReference>
<dbReference type="Gene3D" id="3.30.720.110">
    <property type="match status" value="1"/>
</dbReference>
<feature type="domain" description="VOC" evidence="1">
    <location>
        <begin position="10"/>
        <end position="133"/>
    </location>
</feature>
<dbReference type="Gene3D" id="3.30.720.120">
    <property type="match status" value="1"/>
</dbReference>
<organism evidence="2 3">
    <name type="scientific">Actinophytocola oryzae</name>
    <dbReference type="NCBI Taxonomy" id="502181"/>
    <lineage>
        <taxon>Bacteria</taxon>
        <taxon>Bacillati</taxon>
        <taxon>Actinomycetota</taxon>
        <taxon>Actinomycetes</taxon>
        <taxon>Pseudonocardiales</taxon>
        <taxon>Pseudonocardiaceae</taxon>
    </lineage>
</organism>
<name>A0A4R7VSG0_9PSEU</name>
<dbReference type="InterPro" id="IPR029068">
    <property type="entry name" value="Glyas_Bleomycin-R_OHBP_Dase"/>
</dbReference>
<proteinExistence type="predicted"/>
<dbReference type="AlphaFoldDB" id="A0A4R7VSG0"/>
<dbReference type="InterPro" id="IPR004360">
    <property type="entry name" value="Glyas_Fos-R_dOase_dom"/>
</dbReference>
<evidence type="ECO:0000259" key="1">
    <source>
        <dbReference type="PROSITE" id="PS51819"/>
    </source>
</evidence>
<dbReference type="PROSITE" id="PS51819">
    <property type="entry name" value="VOC"/>
    <property type="match status" value="1"/>
</dbReference>
<dbReference type="InterPro" id="IPR037523">
    <property type="entry name" value="VOC_core"/>
</dbReference>
<evidence type="ECO:0000313" key="3">
    <source>
        <dbReference type="Proteomes" id="UP000294927"/>
    </source>
</evidence>
<comment type="caution">
    <text evidence="2">The sequence shown here is derived from an EMBL/GenBank/DDBJ whole genome shotgun (WGS) entry which is preliminary data.</text>
</comment>
<reference evidence="2 3" key="1">
    <citation type="submission" date="2019-03" db="EMBL/GenBank/DDBJ databases">
        <title>Genomic Encyclopedia of Archaeal and Bacterial Type Strains, Phase II (KMG-II): from individual species to whole genera.</title>
        <authorList>
            <person name="Goeker M."/>
        </authorList>
    </citation>
    <scope>NUCLEOTIDE SEQUENCE [LARGE SCALE GENOMIC DNA]</scope>
    <source>
        <strain evidence="2 3">DSM 45499</strain>
    </source>
</reference>
<dbReference type="SUPFAM" id="SSF54593">
    <property type="entry name" value="Glyoxalase/Bleomycin resistance protein/Dihydroxybiphenyl dioxygenase"/>
    <property type="match status" value="1"/>
</dbReference>
<evidence type="ECO:0000313" key="2">
    <source>
        <dbReference type="EMBL" id="TDV52299.1"/>
    </source>
</evidence>